<keyword evidence="6" id="KW-1185">Reference proteome</keyword>
<dbReference type="InterPro" id="IPR029063">
    <property type="entry name" value="SAM-dependent_MTases_sf"/>
</dbReference>
<dbReference type="SMART" id="SM00650">
    <property type="entry name" value="rADc"/>
    <property type="match status" value="1"/>
</dbReference>
<name>A0A011VX54_RUMAL</name>
<dbReference type="InterPro" id="IPR020598">
    <property type="entry name" value="rRNA_Ade_methylase_Trfase_N"/>
</dbReference>
<dbReference type="EMBL" id="JEOB01000002">
    <property type="protein sequence ID" value="EXM39851.1"/>
    <property type="molecule type" value="Genomic_DNA"/>
</dbReference>
<keyword evidence="3" id="KW-0949">S-adenosyl-L-methionine</keyword>
<evidence type="ECO:0000313" key="6">
    <source>
        <dbReference type="Proteomes" id="UP000021369"/>
    </source>
</evidence>
<sequence length="250" mass="28856">MEYRLCFDTIPEQFDKWRIHYSDELFAHIIDKALIGSNTKVLELGPGTGQATDPILDTGCDYTAIELGKNFSEILRKKYGGRGNYRLINDDFITYDFGGEKFDFIYSAATIQWIPEKVAFGKTFELLKSGGILAMMYLHGDYETPDPALFADIQKVYDKYFKPPTSYKGGFVYDNAMNYGFTELETRYFKGRREYTADEYIQYIGTHSDHITLEEPYRTPFFEGVYEAVQAHGGKVVYNDTYILKTVRKP</sequence>
<dbReference type="InterPro" id="IPR013216">
    <property type="entry name" value="Methyltransf_11"/>
</dbReference>
<evidence type="ECO:0000259" key="4">
    <source>
        <dbReference type="SMART" id="SM00650"/>
    </source>
</evidence>
<dbReference type="GO" id="GO:0000179">
    <property type="term" value="F:rRNA (adenine-N6,N6-)-dimethyltransferase activity"/>
    <property type="evidence" value="ECO:0007669"/>
    <property type="project" value="InterPro"/>
</dbReference>
<dbReference type="RefSeq" id="WP_037287035.1">
    <property type="nucleotide sequence ID" value="NZ_JEOB01000002.1"/>
</dbReference>
<dbReference type="PATRIC" id="fig|1341156.4.peg.1072"/>
<proteinExistence type="predicted"/>
<comment type="caution">
    <text evidence="5">The sequence shown here is derived from an EMBL/GenBank/DDBJ whole genome shotgun (WGS) entry which is preliminary data.</text>
</comment>
<feature type="domain" description="Ribosomal RNA adenine methylase transferase N-terminal" evidence="4">
    <location>
        <begin position="25"/>
        <end position="168"/>
    </location>
</feature>
<evidence type="ECO:0000256" key="2">
    <source>
        <dbReference type="ARBA" id="ARBA00022679"/>
    </source>
</evidence>
<evidence type="ECO:0000256" key="3">
    <source>
        <dbReference type="ARBA" id="ARBA00022691"/>
    </source>
</evidence>
<keyword evidence="1 5" id="KW-0489">Methyltransferase</keyword>
<dbReference type="Gene3D" id="3.40.50.150">
    <property type="entry name" value="Vaccinia Virus protein VP39"/>
    <property type="match status" value="1"/>
</dbReference>
<dbReference type="Proteomes" id="UP000021369">
    <property type="component" value="Unassembled WGS sequence"/>
</dbReference>
<dbReference type="SUPFAM" id="SSF53335">
    <property type="entry name" value="S-adenosyl-L-methionine-dependent methyltransferases"/>
    <property type="match status" value="1"/>
</dbReference>
<organism evidence="5 6">
    <name type="scientific">Ruminococcus albus SY3</name>
    <dbReference type="NCBI Taxonomy" id="1341156"/>
    <lineage>
        <taxon>Bacteria</taxon>
        <taxon>Bacillati</taxon>
        <taxon>Bacillota</taxon>
        <taxon>Clostridia</taxon>
        <taxon>Eubacteriales</taxon>
        <taxon>Oscillospiraceae</taxon>
        <taxon>Ruminococcus</taxon>
    </lineage>
</organism>
<dbReference type="AlphaFoldDB" id="A0A011VX54"/>
<reference evidence="5 6" key="1">
    <citation type="submission" date="2013-06" db="EMBL/GenBank/DDBJ databases">
        <title>Rumen cellulosomics: divergent fiber-degrading strategies revealed by comparative genome-wide analysis of six Ruminococcal strains.</title>
        <authorList>
            <person name="Dassa B."/>
            <person name="Borovok I."/>
            <person name="Lamed R."/>
            <person name="Flint H."/>
            <person name="Yeoman C.J."/>
            <person name="White B."/>
            <person name="Bayer E.A."/>
        </authorList>
    </citation>
    <scope>NUCLEOTIDE SEQUENCE [LARGE SCALE GENOMIC DNA]</scope>
    <source>
        <strain evidence="5 6">SY3</strain>
    </source>
</reference>
<gene>
    <name evidence="5" type="ORF">RASY3_08835</name>
</gene>
<dbReference type="OrthoDB" id="9797252at2"/>
<keyword evidence="2 5" id="KW-0808">Transferase</keyword>
<dbReference type="Pfam" id="PF08241">
    <property type="entry name" value="Methyltransf_11"/>
    <property type="match status" value="1"/>
</dbReference>
<dbReference type="CDD" id="cd02440">
    <property type="entry name" value="AdoMet_MTases"/>
    <property type="match status" value="1"/>
</dbReference>
<evidence type="ECO:0000313" key="5">
    <source>
        <dbReference type="EMBL" id="EXM39851.1"/>
    </source>
</evidence>
<accession>A0A011VX54</accession>
<evidence type="ECO:0000256" key="1">
    <source>
        <dbReference type="ARBA" id="ARBA00022603"/>
    </source>
</evidence>
<protein>
    <submittedName>
        <fullName evidence="5">Methyltransferase</fullName>
    </submittedName>
</protein>